<dbReference type="CDD" id="cd04472">
    <property type="entry name" value="S1_PNPase"/>
    <property type="match status" value="1"/>
</dbReference>
<dbReference type="InterPro" id="IPR015847">
    <property type="entry name" value="ExoRNase_PH_dom2"/>
</dbReference>
<dbReference type="InterPro" id="IPR036612">
    <property type="entry name" value="KH_dom_type_1_sf"/>
</dbReference>
<keyword evidence="7" id="KW-0479">Metal-binding</keyword>
<feature type="binding site" evidence="7">
    <location>
        <position position="495"/>
    </location>
    <ligand>
        <name>Mg(2+)</name>
        <dbReference type="ChEBI" id="CHEBI:18420"/>
    </ligand>
</feature>
<comment type="catalytic activity">
    <reaction evidence="7">
        <text>RNA(n+1) + phosphate = RNA(n) + a ribonucleoside 5'-diphosphate</text>
        <dbReference type="Rhea" id="RHEA:22096"/>
        <dbReference type="Rhea" id="RHEA-COMP:14527"/>
        <dbReference type="Rhea" id="RHEA-COMP:17342"/>
        <dbReference type="ChEBI" id="CHEBI:43474"/>
        <dbReference type="ChEBI" id="CHEBI:57930"/>
        <dbReference type="ChEBI" id="CHEBI:140395"/>
        <dbReference type="EC" id="2.7.7.8"/>
    </reaction>
</comment>
<dbReference type="InterPro" id="IPR036345">
    <property type="entry name" value="ExoRNase_PH_dom2_sf"/>
</dbReference>
<dbReference type="EC" id="2.7.7.8" evidence="7"/>
<dbReference type="PIRSF" id="PIRSF005499">
    <property type="entry name" value="PNPase"/>
    <property type="match status" value="1"/>
</dbReference>
<dbReference type="PROSITE" id="PS50126">
    <property type="entry name" value="S1"/>
    <property type="match status" value="1"/>
</dbReference>
<dbReference type="Gene3D" id="3.30.1370.10">
    <property type="entry name" value="K Homology domain, type 1"/>
    <property type="match status" value="1"/>
</dbReference>
<name>A0ABZ2GW87_9GAMM</name>
<evidence type="ECO:0000256" key="3">
    <source>
        <dbReference type="ARBA" id="ARBA00022679"/>
    </source>
</evidence>
<evidence type="ECO:0000313" key="10">
    <source>
        <dbReference type="Proteomes" id="UP001368618"/>
    </source>
</evidence>
<dbReference type="RefSeq" id="WP_338516235.1">
    <property type="nucleotide sequence ID" value="NZ_CP135137.1"/>
</dbReference>
<dbReference type="PROSITE" id="PS50084">
    <property type="entry name" value="KH_TYPE_1"/>
    <property type="match status" value="1"/>
</dbReference>
<evidence type="ECO:0000256" key="2">
    <source>
        <dbReference type="ARBA" id="ARBA00022490"/>
    </source>
</evidence>
<comment type="subcellular location">
    <subcellularLocation>
        <location evidence="7">Cytoplasm</location>
    </subcellularLocation>
</comment>
<dbReference type="GO" id="GO:0004654">
    <property type="term" value="F:polyribonucleotide nucleotidyltransferase activity"/>
    <property type="evidence" value="ECO:0007669"/>
    <property type="project" value="UniProtKB-EC"/>
</dbReference>
<dbReference type="HAMAP" id="MF_01595">
    <property type="entry name" value="PNPase"/>
    <property type="match status" value="1"/>
</dbReference>
<dbReference type="Gene3D" id="2.40.50.140">
    <property type="entry name" value="Nucleic acid-binding proteins"/>
    <property type="match status" value="1"/>
</dbReference>
<dbReference type="SMART" id="SM00322">
    <property type="entry name" value="KH"/>
    <property type="match status" value="1"/>
</dbReference>
<evidence type="ECO:0000256" key="6">
    <source>
        <dbReference type="ARBA" id="ARBA00022884"/>
    </source>
</evidence>
<dbReference type="Pfam" id="PF00013">
    <property type="entry name" value="KH_1"/>
    <property type="match status" value="1"/>
</dbReference>
<keyword evidence="4 7" id="KW-0548">Nucleotidyltransferase</keyword>
<dbReference type="InterPro" id="IPR003029">
    <property type="entry name" value="S1_domain"/>
</dbReference>
<dbReference type="InterPro" id="IPR015848">
    <property type="entry name" value="PNPase_PH_RNA-bd_bac/org-type"/>
</dbReference>
<evidence type="ECO:0000259" key="8">
    <source>
        <dbReference type="PROSITE" id="PS50126"/>
    </source>
</evidence>
<dbReference type="Pfam" id="PF00575">
    <property type="entry name" value="S1"/>
    <property type="match status" value="1"/>
</dbReference>
<dbReference type="InterPro" id="IPR020568">
    <property type="entry name" value="Ribosomal_Su5_D2-typ_SF"/>
</dbReference>
<keyword evidence="2 7" id="KW-0963">Cytoplasm</keyword>
<feature type="binding site" evidence="7">
    <location>
        <position position="489"/>
    </location>
    <ligand>
        <name>Mg(2+)</name>
        <dbReference type="ChEBI" id="CHEBI:18420"/>
    </ligand>
</feature>
<keyword evidence="5 7" id="KW-0460">Magnesium</keyword>
<dbReference type="NCBIfam" id="NF008805">
    <property type="entry name" value="PRK11824.1"/>
    <property type="match status" value="1"/>
</dbReference>
<dbReference type="EMBL" id="CP135137">
    <property type="protein sequence ID" value="WWR11717.1"/>
    <property type="molecule type" value="Genomic_DNA"/>
</dbReference>
<dbReference type="NCBIfam" id="TIGR03591">
    <property type="entry name" value="polynuc_phos"/>
    <property type="match status" value="1"/>
</dbReference>
<dbReference type="InterPro" id="IPR004087">
    <property type="entry name" value="KH_dom"/>
</dbReference>
<protein>
    <recommendedName>
        <fullName evidence="7">Polyribonucleotide nucleotidyltransferase</fullName>
        <ecNumber evidence="7">2.7.7.8</ecNumber>
    </recommendedName>
    <alternativeName>
        <fullName evidence="7">Polynucleotide phosphorylase</fullName>
        <shortName evidence="7">PNPase</shortName>
    </alternativeName>
</protein>
<dbReference type="SUPFAM" id="SSF55666">
    <property type="entry name" value="Ribonuclease PH domain 2-like"/>
    <property type="match status" value="2"/>
</dbReference>
<dbReference type="CDD" id="cd11364">
    <property type="entry name" value="RNase_PH_PNPase_2"/>
    <property type="match status" value="1"/>
</dbReference>
<organism evidence="9 10">
    <name type="scientific">Candidatus Legionella polyplacis</name>
    <dbReference type="NCBI Taxonomy" id="2005262"/>
    <lineage>
        <taxon>Bacteria</taxon>
        <taxon>Pseudomonadati</taxon>
        <taxon>Pseudomonadota</taxon>
        <taxon>Gammaproteobacteria</taxon>
        <taxon>Legionellales</taxon>
        <taxon>Legionellaceae</taxon>
        <taxon>Legionella</taxon>
    </lineage>
</organism>
<comment type="subunit">
    <text evidence="7">Component of the RNA degradosome, which is a multiprotein complex involved in RNA processing and mRNA degradation.</text>
</comment>
<comment type="similarity">
    <text evidence="1 7">Belongs to the polyribonucleotide nucleotidyltransferase family.</text>
</comment>
<accession>A0ABZ2GW87</accession>
<dbReference type="Pfam" id="PF01138">
    <property type="entry name" value="RNase_PH"/>
    <property type="match status" value="2"/>
</dbReference>
<feature type="domain" description="S1 motif" evidence="8">
    <location>
        <begin position="625"/>
        <end position="693"/>
    </location>
</feature>
<gene>
    <name evidence="7 9" type="primary">pnp</name>
    <name evidence="9" type="ORF">RQL39_00980</name>
</gene>
<evidence type="ECO:0000313" key="9">
    <source>
        <dbReference type="EMBL" id="WWR11717.1"/>
    </source>
</evidence>
<keyword evidence="6 7" id="KW-0694">RNA-binding</keyword>
<reference evidence="9" key="1">
    <citation type="submission" date="2023-09" db="EMBL/GenBank/DDBJ databases">
        <title>Genomes of two closely related lineages of the louse Polyplax serrata with different host specificities.</title>
        <authorList>
            <person name="Martinu J."/>
            <person name="Tarabai H."/>
            <person name="Stefka J."/>
            <person name="Hypsa V."/>
        </authorList>
    </citation>
    <scope>NUCLEOTIDE SEQUENCE [LARGE SCALE GENOMIC DNA]</scope>
    <source>
        <strain evidence="9">98ZLc_SE</strain>
    </source>
</reference>
<keyword evidence="10" id="KW-1185">Reference proteome</keyword>
<dbReference type="PANTHER" id="PTHR11252">
    <property type="entry name" value="POLYRIBONUCLEOTIDE NUCLEOTIDYLTRANSFERASE"/>
    <property type="match status" value="1"/>
</dbReference>
<dbReference type="SUPFAM" id="SSF54211">
    <property type="entry name" value="Ribosomal protein S5 domain 2-like"/>
    <property type="match status" value="2"/>
</dbReference>
<proteinExistence type="inferred from homology"/>
<sequence length="699" mass="78336">MKVSKKIQYGNHILTIETGEIARQADSSVFVSMGGTQVLVTVVSRKDDVKNKDFFPLTVYYQEKTFSAGKIPGGYNKREGRLSEYEILVSRLIDRSLRPIFDSRCNEEIQIVATVMSLNPEVPSDILSIIGSSAALIISGLPFNEPVAAIRIGYKNGIYLLNPSYKIISESDLDLVIAGVKDSIVMVDSRSRELSEEVILGAMFFGHMIMQDLILMIKDFAEECCSGINRIDCNIESKEYIDEKKIYKKLSTSVSKEILKAYLIKNKVDRQLFLKDLKQNIIFNFCNENITEDVILKIFYSLERSIIRDRIINGESRIDGRTCEEIRPISIKTNFLERVHGSVLFTRGETQAIVAVTLGNDRDAQIIDRLFSLDVKDRFILHYNFLPYAVREIGILGSPKRREIGHGYLAKKSLLSVLPKVSEFPYVIRVVSEITESNGSSSMATVCGASLALMDAGVPLKSHVAGIAMGLIKEGENFVVLTDIIGDEDYLGDMDFKVCGTRNGITALQMDIKIKGITKEIFEKILNQSSLARMKILDTMYSVLSKNRDELSKYAPRIDTMIVSKDKIRNVIGKGGSVIKNLIETTGVSININDNGIIQLFSTDIIALKEAKHQIRLLVSDIEVGKTYKGKVNKIVDFGAFIKILPGKDGLLHISQISPDRSKKVSDILQEGQEIDIFVSGIDRQGRVKLEWRRERNKN</sequence>
<evidence type="ECO:0000256" key="4">
    <source>
        <dbReference type="ARBA" id="ARBA00022695"/>
    </source>
</evidence>
<comment type="cofactor">
    <cofactor evidence="7">
        <name>Mg(2+)</name>
        <dbReference type="ChEBI" id="CHEBI:18420"/>
    </cofactor>
</comment>
<dbReference type="SUPFAM" id="SSF54791">
    <property type="entry name" value="Eukaryotic type KH-domain (KH-domain type I)"/>
    <property type="match status" value="1"/>
</dbReference>
<evidence type="ECO:0000256" key="1">
    <source>
        <dbReference type="ARBA" id="ARBA00007404"/>
    </source>
</evidence>
<keyword evidence="3 7" id="KW-0808">Transferase</keyword>
<dbReference type="InterPro" id="IPR027408">
    <property type="entry name" value="PNPase/RNase_PH_dom_sf"/>
</dbReference>
<dbReference type="SUPFAM" id="SSF50249">
    <property type="entry name" value="Nucleic acid-binding proteins"/>
    <property type="match status" value="1"/>
</dbReference>
<dbReference type="InterPro" id="IPR012340">
    <property type="entry name" value="NA-bd_OB-fold"/>
</dbReference>
<dbReference type="InterPro" id="IPR001247">
    <property type="entry name" value="ExoRNase_PH_dom1"/>
</dbReference>
<evidence type="ECO:0000256" key="5">
    <source>
        <dbReference type="ARBA" id="ARBA00022842"/>
    </source>
</evidence>
<dbReference type="InterPro" id="IPR012162">
    <property type="entry name" value="PNPase"/>
</dbReference>
<dbReference type="SMART" id="SM00316">
    <property type="entry name" value="S1"/>
    <property type="match status" value="1"/>
</dbReference>
<comment type="function">
    <text evidence="7">Involved in mRNA degradation. Catalyzes the phosphorolysis of single-stranded polyribonucleotides processively in the 3'- to 5'-direction.</text>
</comment>
<dbReference type="InterPro" id="IPR004088">
    <property type="entry name" value="KH_dom_type_1"/>
</dbReference>
<dbReference type="Pfam" id="PF03725">
    <property type="entry name" value="RNase_PH_C"/>
    <property type="match status" value="1"/>
</dbReference>
<dbReference type="Gene3D" id="3.30.230.70">
    <property type="entry name" value="GHMP Kinase, N-terminal domain"/>
    <property type="match status" value="2"/>
</dbReference>
<evidence type="ECO:0000256" key="7">
    <source>
        <dbReference type="HAMAP-Rule" id="MF_01595"/>
    </source>
</evidence>
<dbReference type="Proteomes" id="UP001368618">
    <property type="component" value="Chromosome"/>
</dbReference>
<dbReference type="PANTHER" id="PTHR11252:SF0">
    <property type="entry name" value="POLYRIBONUCLEOTIDE NUCLEOTIDYLTRANSFERASE 1, MITOCHONDRIAL"/>
    <property type="match status" value="1"/>
</dbReference>
<dbReference type="CDD" id="cd02393">
    <property type="entry name" value="KH-I_PNPase"/>
    <property type="match status" value="1"/>
</dbReference>
<dbReference type="Pfam" id="PF03726">
    <property type="entry name" value="PNPase"/>
    <property type="match status" value="1"/>
</dbReference>